<dbReference type="PANTHER" id="PTHR10724:SF7">
    <property type="entry name" value="SMALL RIBOSOMAL SUBUNIT PROTEIN BS1C"/>
    <property type="match status" value="1"/>
</dbReference>
<dbReference type="PROSITE" id="PS50126">
    <property type="entry name" value="S1"/>
    <property type="match status" value="4"/>
</dbReference>
<reference evidence="7" key="1">
    <citation type="journal article" date="2020" name="mSystems">
        <title>Genome- and Community-Level Interaction Insights into Carbon Utilization and Element Cycling Functions of Hydrothermarchaeota in Hydrothermal Sediment.</title>
        <authorList>
            <person name="Zhou Z."/>
            <person name="Liu Y."/>
            <person name="Xu W."/>
            <person name="Pan J."/>
            <person name="Luo Z.H."/>
            <person name="Li M."/>
        </authorList>
    </citation>
    <scope>NUCLEOTIDE SEQUENCE [LARGE SCALE GENOMIC DNA]</scope>
    <source>
        <strain evidence="7">SpSt-192</strain>
    </source>
</reference>
<comment type="caution">
    <text evidence="7">The sequence shown here is derived from an EMBL/GenBank/DDBJ whole genome shotgun (WGS) entry which is preliminary data.</text>
</comment>
<organism evidence="7">
    <name type="scientific">Thermorudis sp</name>
    <dbReference type="NCBI Taxonomy" id="1969470"/>
    <lineage>
        <taxon>Bacteria</taxon>
        <taxon>Pseudomonadati</taxon>
        <taxon>Thermomicrobiota</taxon>
        <taxon>Thermomicrobia</taxon>
        <taxon>Thermomicrobia incertae sedis</taxon>
        <taxon>Thermorudis</taxon>
    </lineage>
</organism>
<dbReference type="GO" id="GO:0003735">
    <property type="term" value="F:structural constituent of ribosome"/>
    <property type="evidence" value="ECO:0007669"/>
    <property type="project" value="TreeGrafter"/>
</dbReference>
<dbReference type="NCBIfam" id="NF005208">
    <property type="entry name" value="PRK06676.1"/>
    <property type="match status" value="1"/>
</dbReference>
<dbReference type="Gene3D" id="2.40.50.140">
    <property type="entry name" value="Nucleic acid-binding proteins"/>
    <property type="match status" value="4"/>
</dbReference>
<dbReference type="InterPro" id="IPR012340">
    <property type="entry name" value="NA-bd_OB-fold"/>
</dbReference>
<dbReference type="CDD" id="cd04465">
    <property type="entry name" value="S1_RPS1_repeat_ec2_hs2"/>
    <property type="match status" value="1"/>
</dbReference>
<evidence type="ECO:0000256" key="2">
    <source>
        <dbReference type="ARBA" id="ARBA00022980"/>
    </source>
</evidence>
<feature type="domain" description="S1 motif" evidence="6">
    <location>
        <begin position="311"/>
        <end position="380"/>
    </location>
</feature>
<evidence type="ECO:0000256" key="1">
    <source>
        <dbReference type="ARBA" id="ARBA00006767"/>
    </source>
</evidence>
<dbReference type="CDD" id="cd05687">
    <property type="entry name" value="S1_RPS1_repeat_ec1_hs1"/>
    <property type="match status" value="1"/>
</dbReference>
<dbReference type="GO" id="GO:0022627">
    <property type="term" value="C:cytosolic small ribosomal subunit"/>
    <property type="evidence" value="ECO:0007669"/>
    <property type="project" value="TreeGrafter"/>
</dbReference>
<proteinExistence type="inferred from homology"/>
<accession>A0A7C2WG07</accession>
<dbReference type="FunFam" id="2.40.50.140:FF:000103">
    <property type="entry name" value="protein RRP5 homolog"/>
    <property type="match status" value="1"/>
</dbReference>
<name>A0A7C2WG07_9BACT</name>
<dbReference type="PANTHER" id="PTHR10724">
    <property type="entry name" value="30S RIBOSOMAL PROTEIN S1"/>
    <property type="match status" value="1"/>
</dbReference>
<sequence>MVEQIDDVQTGRQARPFGQDPVEDGQSALQELLSDPAHDYRVFKYGDVVEGQVMAIGRDEILVDIGGKSEGVIPSREFSTLSPEELARLQPGDRILVFVMQSEDQAGQAVLSIDRARQEKSWRRLQEVYEAGEIIEAEVVNYNKGGLLVNLEGVRGFVPASQVIAIRGGDESTKQADMARMIGSRLKLKIIEINRHRNRLILSERQAVQEQRDAVKAQLIETLREGEVRRGRVTSIADFGAFVDIGGADGLVHLSELSWSRVKHPSEVLQVGDEVDVYVLSVNPEQKKIALSIRRTQPEPWSRVASAYSVGQLVRGTVTQLANFGAFARLEDGVEGLIHVSELAGWRVEHPHEVLNEGDEVVVRIIRIDPARRRIGLSLRRALEATDEEIEAALGPEGVAIKQQLLDRGITPYPEEGDSEPEDEPTAELDEEKAEAESETPPADNGEGA</sequence>
<dbReference type="SUPFAM" id="SSF50249">
    <property type="entry name" value="Nucleic acid-binding proteins"/>
    <property type="match status" value="4"/>
</dbReference>
<evidence type="ECO:0000256" key="4">
    <source>
        <dbReference type="ARBA" id="ARBA00025604"/>
    </source>
</evidence>
<comment type="similarity">
    <text evidence="1">Belongs to the bacterial ribosomal protein bS1 family.</text>
</comment>
<dbReference type="InterPro" id="IPR003029">
    <property type="entry name" value="S1_domain"/>
</dbReference>
<feature type="domain" description="S1 motif" evidence="6">
    <location>
        <begin position="46"/>
        <end position="114"/>
    </location>
</feature>
<feature type="region of interest" description="Disordered" evidence="5">
    <location>
        <begin position="1"/>
        <end position="24"/>
    </location>
</feature>
<feature type="domain" description="S1 motif" evidence="6">
    <location>
        <begin position="226"/>
        <end position="294"/>
    </location>
</feature>
<dbReference type="FunFam" id="2.40.50.140:FF:000051">
    <property type="entry name" value="RNA-binding transcriptional accessory protein"/>
    <property type="match status" value="1"/>
</dbReference>
<dbReference type="PRINTS" id="PR00681">
    <property type="entry name" value="RIBOSOMALS1"/>
</dbReference>
<feature type="domain" description="S1 motif" evidence="6">
    <location>
        <begin position="132"/>
        <end position="205"/>
    </location>
</feature>
<dbReference type="InterPro" id="IPR035104">
    <property type="entry name" value="Ribosomal_protein_S1-like"/>
</dbReference>
<keyword evidence="2 7" id="KW-0689">Ribosomal protein</keyword>
<evidence type="ECO:0000259" key="6">
    <source>
        <dbReference type="PROSITE" id="PS50126"/>
    </source>
</evidence>
<dbReference type="Pfam" id="PF00575">
    <property type="entry name" value="S1"/>
    <property type="match status" value="4"/>
</dbReference>
<dbReference type="CDD" id="cd05688">
    <property type="entry name" value="S1_RPS1_repeat_ec3"/>
    <property type="match status" value="1"/>
</dbReference>
<dbReference type="GO" id="GO:0006412">
    <property type="term" value="P:translation"/>
    <property type="evidence" value="ECO:0007669"/>
    <property type="project" value="TreeGrafter"/>
</dbReference>
<gene>
    <name evidence="7" type="primary">rpsA</name>
    <name evidence="7" type="ORF">ENP13_00030</name>
</gene>
<dbReference type="EMBL" id="DSID01000003">
    <property type="protein sequence ID" value="HEX69626.1"/>
    <property type="molecule type" value="Genomic_DNA"/>
</dbReference>
<dbReference type="AlphaFoldDB" id="A0A7C2WG07"/>
<dbReference type="InterPro" id="IPR050437">
    <property type="entry name" value="Ribos_protein_bS1-like"/>
</dbReference>
<evidence type="ECO:0000256" key="5">
    <source>
        <dbReference type="SAM" id="MobiDB-lite"/>
    </source>
</evidence>
<dbReference type="GO" id="GO:0003729">
    <property type="term" value="F:mRNA binding"/>
    <property type="evidence" value="ECO:0007669"/>
    <property type="project" value="UniProtKB-ARBA"/>
</dbReference>
<feature type="compositionally biased region" description="Acidic residues" evidence="5">
    <location>
        <begin position="415"/>
        <end position="438"/>
    </location>
</feature>
<keyword evidence="3" id="KW-0687">Ribonucleoprotein</keyword>
<comment type="function">
    <text evidence="4">Binds mRNA; thus facilitating recognition of the initiation point. It is needed to translate mRNA with a short Shine-Dalgarno (SD) purine-rich sequence.</text>
</comment>
<feature type="region of interest" description="Disordered" evidence="5">
    <location>
        <begin position="407"/>
        <end position="449"/>
    </location>
</feature>
<evidence type="ECO:0000313" key="7">
    <source>
        <dbReference type="EMBL" id="HEX69626.1"/>
    </source>
</evidence>
<dbReference type="SMART" id="SM00316">
    <property type="entry name" value="S1"/>
    <property type="match status" value="4"/>
</dbReference>
<evidence type="ECO:0000256" key="3">
    <source>
        <dbReference type="ARBA" id="ARBA00023274"/>
    </source>
</evidence>
<protein>
    <submittedName>
        <fullName evidence="7">30S ribosomal protein S1</fullName>
    </submittedName>
</protein>